<dbReference type="EMBL" id="JAEDAK010000002">
    <property type="protein sequence ID" value="MBH9575902.1"/>
    <property type="molecule type" value="Genomic_DNA"/>
</dbReference>
<gene>
    <name evidence="13" type="ORF">I7X39_03185</name>
</gene>
<feature type="transmembrane region" description="Helical" evidence="10">
    <location>
        <begin position="276"/>
        <end position="300"/>
    </location>
</feature>
<dbReference type="RefSeq" id="WP_198109524.1">
    <property type="nucleotide sequence ID" value="NZ_JAEDAK010000002.1"/>
</dbReference>
<evidence type="ECO:0000259" key="11">
    <source>
        <dbReference type="PROSITE" id="PS50111"/>
    </source>
</evidence>
<evidence type="ECO:0000259" key="12">
    <source>
        <dbReference type="PROSITE" id="PS50885"/>
    </source>
</evidence>
<dbReference type="CDD" id="cd06225">
    <property type="entry name" value="HAMP"/>
    <property type="match status" value="1"/>
</dbReference>
<dbReference type="Gene3D" id="1.10.287.950">
    <property type="entry name" value="Methyl-accepting chemotaxis protein"/>
    <property type="match status" value="1"/>
</dbReference>
<dbReference type="Pfam" id="PF00672">
    <property type="entry name" value="HAMP"/>
    <property type="match status" value="1"/>
</dbReference>
<sequence>MLKTIKQRLIALCSGVVLLALLVATAASYFDTRAHVRAQANAQLAEVARGQAQSIAGWMGFQGAILQSLRPAVALENPRVPLAQAALSGGLDMAYIGHADKRMLQSKDQQLPDGYDPTGRPWYKLASGSDAVVLTEPYLDASTQLSVVTFALAVKEAGSVKAVVASDVYLTGVVNILKAIKPTPSGFAFLVAADGRVMAHANAKYVLKPATELSPALTPAAIKALGSDKSDWLETRIGEQSVLLRAAPVAGSDWSLIVVSDAGEALAALSSLLSKAVMVTVLMVGLAAALITGVVSALTAGLKRVQDAMNEISAGGGDLTRRLPALGEDEVAGIARAFNDFAEKLQGILRDVHQATGSISVASSEIASGAQDLSQRTEQTASNLQQATSSMDALTAAVRHTADAATTANQLASSASGAATKGGEVVGQVVNTMDEISASSRKISDIIGVIDGIAFQTNILALNAAVEAARAGEQGRGFAVVAGEVRTLAGRSAEAAKEIKSLISASVERVEAGSRLVQEAGESMGEIVAGVQRVSDIIGEISAAAGEQSQGIGGVNVTMGQLDQATQQNAALVEESAAAAESLRDQAHRLSEIISVFKVGEIDAPARSGGMGHRPASAVRPAAAPSLAGASSKPAPAAKASSAAKPAARPVPPKPAPTPAPAPAAGDGEWESF</sequence>
<feature type="domain" description="HAMP" evidence="12">
    <location>
        <begin position="296"/>
        <end position="350"/>
    </location>
</feature>
<dbReference type="InterPro" id="IPR003660">
    <property type="entry name" value="HAMP_dom"/>
</dbReference>
<evidence type="ECO:0000256" key="2">
    <source>
        <dbReference type="ARBA" id="ARBA00022475"/>
    </source>
</evidence>
<dbReference type="Proteomes" id="UP000613266">
    <property type="component" value="Unassembled WGS sequence"/>
</dbReference>
<dbReference type="GO" id="GO:0004888">
    <property type="term" value="F:transmembrane signaling receptor activity"/>
    <property type="evidence" value="ECO:0007669"/>
    <property type="project" value="InterPro"/>
</dbReference>
<dbReference type="InterPro" id="IPR004089">
    <property type="entry name" value="MCPsignal_dom"/>
</dbReference>
<comment type="caution">
    <text evidence="13">The sequence shown here is derived from an EMBL/GenBank/DDBJ whole genome shotgun (WGS) entry which is preliminary data.</text>
</comment>
<evidence type="ECO:0000256" key="8">
    <source>
        <dbReference type="PROSITE-ProRule" id="PRU00284"/>
    </source>
</evidence>
<dbReference type="Gene3D" id="3.30.450.20">
    <property type="entry name" value="PAS domain"/>
    <property type="match status" value="2"/>
</dbReference>
<comment type="similarity">
    <text evidence="7">Belongs to the methyl-accepting chemotaxis (MCP) protein family.</text>
</comment>
<comment type="subcellular location">
    <subcellularLocation>
        <location evidence="1">Cell membrane</location>
        <topology evidence="1">Multi-pass membrane protein</topology>
    </subcellularLocation>
</comment>
<feature type="compositionally biased region" description="Pro residues" evidence="9">
    <location>
        <begin position="649"/>
        <end position="662"/>
    </location>
</feature>
<feature type="compositionally biased region" description="Low complexity" evidence="9">
    <location>
        <begin position="615"/>
        <end position="648"/>
    </location>
</feature>
<dbReference type="SMART" id="SM00283">
    <property type="entry name" value="MA"/>
    <property type="match status" value="1"/>
</dbReference>
<dbReference type="PROSITE" id="PS50885">
    <property type="entry name" value="HAMP"/>
    <property type="match status" value="1"/>
</dbReference>
<dbReference type="SUPFAM" id="SSF103190">
    <property type="entry name" value="Sensory domain-like"/>
    <property type="match status" value="1"/>
</dbReference>
<dbReference type="GO" id="GO:0005886">
    <property type="term" value="C:plasma membrane"/>
    <property type="evidence" value="ECO:0007669"/>
    <property type="project" value="UniProtKB-SubCell"/>
</dbReference>
<dbReference type="InterPro" id="IPR033479">
    <property type="entry name" value="dCache_1"/>
</dbReference>
<dbReference type="Pfam" id="PF00015">
    <property type="entry name" value="MCPsignal"/>
    <property type="match status" value="1"/>
</dbReference>
<keyword evidence="6 10" id="KW-0472">Membrane</keyword>
<evidence type="ECO:0000256" key="10">
    <source>
        <dbReference type="SAM" id="Phobius"/>
    </source>
</evidence>
<name>A0A931J413_9BURK</name>
<keyword evidence="14" id="KW-1185">Reference proteome</keyword>
<feature type="region of interest" description="Disordered" evidence="9">
    <location>
        <begin position="607"/>
        <end position="673"/>
    </location>
</feature>
<keyword evidence="8" id="KW-0807">Transducer</keyword>
<protein>
    <submittedName>
        <fullName evidence="13">HAMP domain-containing protein</fullName>
    </submittedName>
</protein>
<reference evidence="13" key="1">
    <citation type="submission" date="2020-12" db="EMBL/GenBank/DDBJ databases">
        <title>The genome sequence of Inhella sp. 1Y17.</title>
        <authorList>
            <person name="Liu Y."/>
        </authorList>
    </citation>
    <scope>NUCLEOTIDE SEQUENCE</scope>
    <source>
        <strain evidence="13">1Y17</strain>
    </source>
</reference>
<keyword evidence="4 10" id="KW-0812">Transmembrane</keyword>
<dbReference type="InterPro" id="IPR004090">
    <property type="entry name" value="Chemotax_Me-accpt_rcpt"/>
</dbReference>
<dbReference type="PANTHER" id="PTHR43531">
    <property type="entry name" value="PROTEIN ICFG"/>
    <property type="match status" value="1"/>
</dbReference>
<dbReference type="CDD" id="cd12913">
    <property type="entry name" value="PDC1_MCP_like"/>
    <property type="match status" value="1"/>
</dbReference>
<feature type="domain" description="Methyl-accepting transducer" evidence="11">
    <location>
        <begin position="355"/>
        <end position="584"/>
    </location>
</feature>
<dbReference type="AlphaFoldDB" id="A0A931J413"/>
<dbReference type="SMART" id="SM00304">
    <property type="entry name" value="HAMP"/>
    <property type="match status" value="1"/>
</dbReference>
<keyword evidence="5 10" id="KW-1133">Transmembrane helix</keyword>
<proteinExistence type="inferred from homology"/>
<evidence type="ECO:0000256" key="5">
    <source>
        <dbReference type="ARBA" id="ARBA00022989"/>
    </source>
</evidence>
<organism evidence="13 14">
    <name type="scientific">Inhella proteolytica</name>
    <dbReference type="NCBI Taxonomy" id="2795029"/>
    <lineage>
        <taxon>Bacteria</taxon>
        <taxon>Pseudomonadati</taxon>
        <taxon>Pseudomonadota</taxon>
        <taxon>Betaproteobacteria</taxon>
        <taxon>Burkholderiales</taxon>
        <taxon>Sphaerotilaceae</taxon>
        <taxon>Inhella</taxon>
    </lineage>
</organism>
<evidence type="ECO:0000256" key="4">
    <source>
        <dbReference type="ARBA" id="ARBA00022692"/>
    </source>
</evidence>
<evidence type="ECO:0000256" key="6">
    <source>
        <dbReference type="ARBA" id="ARBA00023136"/>
    </source>
</evidence>
<evidence type="ECO:0000313" key="13">
    <source>
        <dbReference type="EMBL" id="MBH9575902.1"/>
    </source>
</evidence>
<evidence type="ECO:0000256" key="1">
    <source>
        <dbReference type="ARBA" id="ARBA00004651"/>
    </source>
</evidence>
<dbReference type="PROSITE" id="PS50111">
    <property type="entry name" value="CHEMOTAXIS_TRANSDUC_2"/>
    <property type="match status" value="1"/>
</dbReference>
<evidence type="ECO:0000256" key="9">
    <source>
        <dbReference type="SAM" id="MobiDB-lite"/>
    </source>
</evidence>
<evidence type="ECO:0000256" key="3">
    <source>
        <dbReference type="ARBA" id="ARBA00022481"/>
    </source>
</evidence>
<dbReference type="CDD" id="cd11386">
    <property type="entry name" value="MCP_signal"/>
    <property type="match status" value="1"/>
</dbReference>
<evidence type="ECO:0000256" key="7">
    <source>
        <dbReference type="ARBA" id="ARBA00029447"/>
    </source>
</evidence>
<evidence type="ECO:0000313" key="14">
    <source>
        <dbReference type="Proteomes" id="UP000613266"/>
    </source>
</evidence>
<dbReference type="CDD" id="cd12912">
    <property type="entry name" value="PDC2_MCP_like"/>
    <property type="match status" value="1"/>
</dbReference>
<dbReference type="InterPro" id="IPR029151">
    <property type="entry name" value="Sensor-like_sf"/>
</dbReference>
<dbReference type="Pfam" id="PF02743">
    <property type="entry name" value="dCache_1"/>
    <property type="match status" value="1"/>
</dbReference>
<dbReference type="PANTHER" id="PTHR43531:SF14">
    <property type="entry name" value="METHYL-ACCEPTING CHEMOTAXIS PROTEIN I-RELATED"/>
    <property type="match status" value="1"/>
</dbReference>
<dbReference type="GO" id="GO:0007165">
    <property type="term" value="P:signal transduction"/>
    <property type="evidence" value="ECO:0007669"/>
    <property type="project" value="UniProtKB-KW"/>
</dbReference>
<dbReference type="InterPro" id="IPR051310">
    <property type="entry name" value="MCP_chemotaxis"/>
</dbReference>
<dbReference type="SUPFAM" id="SSF58104">
    <property type="entry name" value="Methyl-accepting chemotaxis protein (MCP) signaling domain"/>
    <property type="match status" value="1"/>
</dbReference>
<dbReference type="GO" id="GO:0006935">
    <property type="term" value="P:chemotaxis"/>
    <property type="evidence" value="ECO:0007669"/>
    <property type="project" value="InterPro"/>
</dbReference>
<dbReference type="FunFam" id="1.10.287.950:FF:000001">
    <property type="entry name" value="Methyl-accepting chemotaxis sensory transducer"/>
    <property type="match status" value="1"/>
</dbReference>
<keyword evidence="3" id="KW-0488">Methylation</keyword>
<accession>A0A931J413</accession>
<keyword evidence="2" id="KW-1003">Cell membrane</keyword>
<dbReference type="PRINTS" id="PR00260">
    <property type="entry name" value="CHEMTRNSDUCR"/>
</dbReference>